<protein>
    <submittedName>
        <fullName evidence="1">Uncharacterized protein</fullName>
    </submittedName>
</protein>
<organism evidence="1 2">
    <name type="scientific">Trifolium pratense</name>
    <name type="common">Red clover</name>
    <dbReference type="NCBI Taxonomy" id="57577"/>
    <lineage>
        <taxon>Eukaryota</taxon>
        <taxon>Viridiplantae</taxon>
        <taxon>Streptophyta</taxon>
        <taxon>Embryophyta</taxon>
        <taxon>Tracheophyta</taxon>
        <taxon>Spermatophyta</taxon>
        <taxon>Magnoliopsida</taxon>
        <taxon>eudicotyledons</taxon>
        <taxon>Gunneridae</taxon>
        <taxon>Pentapetalae</taxon>
        <taxon>rosids</taxon>
        <taxon>fabids</taxon>
        <taxon>Fabales</taxon>
        <taxon>Fabaceae</taxon>
        <taxon>Papilionoideae</taxon>
        <taxon>50 kb inversion clade</taxon>
        <taxon>NPAAA clade</taxon>
        <taxon>Hologalegina</taxon>
        <taxon>IRL clade</taxon>
        <taxon>Trifolieae</taxon>
        <taxon>Trifolium</taxon>
    </lineage>
</organism>
<name>A0A2K3KR04_TRIPR</name>
<comment type="caution">
    <text evidence="1">The sequence shown here is derived from an EMBL/GenBank/DDBJ whole genome shotgun (WGS) entry which is preliminary data.</text>
</comment>
<sequence length="49" mass="5827">MSADVITKAFLATEEEFLALETLEQCWVDWTRLQKRLKRFNYPMSTMIA</sequence>
<dbReference type="AlphaFoldDB" id="A0A2K3KR04"/>
<gene>
    <name evidence="1" type="ORF">L195_g056316</name>
</gene>
<dbReference type="Proteomes" id="UP000236291">
    <property type="component" value="Unassembled WGS sequence"/>
</dbReference>
<reference evidence="1 2" key="1">
    <citation type="journal article" date="2014" name="Am. J. Bot.">
        <title>Genome assembly and annotation for red clover (Trifolium pratense; Fabaceae).</title>
        <authorList>
            <person name="Istvanek J."/>
            <person name="Jaros M."/>
            <person name="Krenek A."/>
            <person name="Repkova J."/>
        </authorList>
    </citation>
    <scope>NUCLEOTIDE SEQUENCE [LARGE SCALE GENOMIC DNA]</scope>
    <source>
        <strain evidence="2">cv. Tatra</strain>
        <tissue evidence="1">Young leaves</tissue>
    </source>
</reference>
<dbReference type="EMBL" id="ASHM01106266">
    <property type="protein sequence ID" value="PNX68709.1"/>
    <property type="molecule type" value="Genomic_DNA"/>
</dbReference>
<accession>A0A2K3KR04</accession>
<reference evidence="1 2" key="2">
    <citation type="journal article" date="2017" name="Front. Plant Sci.">
        <title>Gene Classification and Mining of Molecular Markers Useful in Red Clover (Trifolium pratense) Breeding.</title>
        <authorList>
            <person name="Istvanek J."/>
            <person name="Dluhosova J."/>
            <person name="Dluhos P."/>
            <person name="Patkova L."/>
            <person name="Nedelnik J."/>
            <person name="Repkova J."/>
        </authorList>
    </citation>
    <scope>NUCLEOTIDE SEQUENCE [LARGE SCALE GENOMIC DNA]</scope>
    <source>
        <strain evidence="2">cv. Tatra</strain>
        <tissue evidence="1">Young leaves</tissue>
    </source>
</reference>
<evidence type="ECO:0000313" key="1">
    <source>
        <dbReference type="EMBL" id="PNX68709.1"/>
    </source>
</evidence>
<proteinExistence type="predicted"/>
<evidence type="ECO:0000313" key="2">
    <source>
        <dbReference type="Proteomes" id="UP000236291"/>
    </source>
</evidence>